<dbReference type="RefSeq" id="WP_145211551.1">
    <property type="nucleotide sequence ID" value="NZ_CP036432.1"/>
</dbReference>
<gene>
    <name evidence="3" type="ORF">TBK1r_28970</name>
</gene>
<name>A0ABX5XPP1_9BACT</name>
<feature type="region of interest" description="Disordered" evidence="1">
    <location>
        <begin position="86"/>
        <end position="118"/>
    </location>
</feature>
<evidence type="ECO:0000256" key="2">
    <source>
        <dbReference type="SAM" id="SignalP"/>
    </source>
</evidence>
<feature type="compositionally biased region" description="Polar residues" evidence="1">
    <location>
        <begin position="537"/>
        <end position="553"/>
    </location>
</feature>
<accession>A0ABX5XPP1</accession>
<evidence type="ECO:0000313" key="3">
    <source>
        <dbReference type="EMBL" id="QDV83954.1"/>
    </source>
</evidence>
<keyword evidence="2" id="KW-0732">Signal</keyword>
<feature type="compositionally biased region" description="Pro residues" evidence="1">
    <location>
        <begin position="94"/>
        <end position="109"/>
    </location>
</feature>
<evidence type="ECO:0000256" key="1">
    <source>
        <dbReference type="SAM" id="MobiDB-lite"/>
    </source>
</evidence>
<feature type="compositionally biased region" description="Basic and acidic residues" evidence="1">
    <location>
        <begin position="437"/>
        <end position="452"/>
    </location>
</feature>
<reference evidence="3 4" key="1">
    <citation type="submission" date="2019-02" db="EMBL/GenBank/DDBJ databases">
        <title>Deep-cultivation of Planctomycetes and their phenomic and genomic characterization uncovers novel biology.</title>
        <authorList>
            <person name="Wiegand S."/>
            <person name="Jogler M."/>
            <person name="Boedeker C."/>
            <person name="Pinto D."/>
            <person name="Vollmers J."/>
            <person name="Rivas-Marin E."/>
            <person name="Kohn T."/>
            <person name="Peeters S.H."/>
            <person name="Heuer A."/>
            <person name="Rast P."/>
            <person name="Oberbeckmann S."/>
            <person name="Bunk B."/>
            <person name="Jeske O."/>
            <person name="Meyerdierks A."/>
            <person name="Storesund J.E."/>
            <person name="Kallscheuer N."/>
            <person name="Luecker S."/>
            <person name="Lage O.M."/>
            <person name="Pohl T."/>
            <person name="Merkel B.J."/>
            <person name="Hornburger P."/>
            <person name="Mueller R.-W."/>
            <person name="Bruemmer F."/>
            <person name="Labrenz M."/>
            <person name="Spormann A.M."/>
            <person name="Op den Camp H."/>
            <person name="Overmann J."/>
            <person name="Amann R."/>
            <person name="Jetten M.S.M."/>
            <person name="Mascher T."/>
            <person name="Medema M.H."/>
            <person name="Devos D.P."/>
            <person name="Kaster A.-K."/>
            <person name="Ovreas L."/>
            <person name="Rohde M."/>
            <person name="Galperin M.Y."/>
            <person name="Jogler C."/>
        </authorList>
    </citation>
    <scope>NUCLEOTIDE SEQUENCE [LARGE SCALE GENOMIC DNA]</scope>
    <source>
        <strain evidence="3 4">TBK1r</strain>
    </source>
</reference>
<keyword evidence="4" id="KW-1185">Reference proteome</keyword>
<feature type="compositionally biased region" description="Polar residues" evidence="1">
    <location>
        <begin position="465"/>
        <end position="477"/>
    </location>
</feature>
<dbReference type="Pfam" id="PF12779">
    <property type="entry name" value="WXXGXW"/>
    <property type="match status" value="2"/>
</dbReference>
<protein>
    <recommendedName>
        <fullName evidence="5">YXWGXW repeat (2 copies)</fullName>
    </recommendedName>
</protein>
<dbReference type="EMBL" id="CP036432">
    <property type="protein sequence ID" value="QDV83954.1"/>
    <property type="molecule type" value="Genomic_DNA"/>
</dbReference>
<evidence type="ECO:0000313" key="4">
    <source>
        <dbReference type="Proteomes" id="UP000318081"/>
    </source>
</evidence>
<feature type="region of interest" description="Disordered" evidence="1">
    <location>
        <begin position="361"/>
        <end position="401"/>
    </location>
</feature>
<proteinExistence type="predicted"/>
<dbReference type="InterPro" id="IPR024447">
    <property type="entry name" value="YXWGXW_rpt"/>
</dbReference>
<organism evidence="3 4">
    <name type="scientific">Stieleria magnilauensis</name>
    <dbReference type="NCBI Taxonomy" id="2527963"/>
    <lineage>
        <taxon>Bacteria</taxon>
        <taxon>Pseudomonadati</taxon>
        <taxon>Planctomycetota</taxon>
        <taxon>Planctomycetia</taxon>
        <taxon>Pirellulales</taxon>
        <taxon>Pirellulaceae</taxon>
        <taxon>Stieleria</taxon>
    </lineage>
</organism>
<evidence type="ECO:0008006" key="5">
    <source>
        <dbReference type="Google" id="ProtNLM"/>
    </source>
</evidence>
<feature type="signal peptide" evidence="2">
    <location>
        <begin position="1"/>
        <end position="29"/>
    </location>
</feature>
<feature type="chain" id="PRO_5047387671" description="YXWGXW repeat (2 copies)" evidence="2">
    <location>
        <begin position="30"/>
        <end position="654"/>
    </location>
</feature>
<feature type="compositionally biased region" description="Basic and acidic residues" evidence="1">
    <location>
        <begin position="496"/>
        <end position="509"/>
    </location>
</feature>
<feature type="region of interest" description="Disordered" evidence="1">
    <location>
        <begin position="429"/>
        <end position="654"/>
    </location>
</feature>
<sequence>MIHFPRSLFFSCLHTVVAVLLASPLLAQAPPFQPQEVGQPSAGSINASPEVLNADLQAIDPAQGDLVVDESGVEYLTHGPLHESYAEPYAADPKPAPVVPKEPPPPVKELPPTLRPDSEKSTWIPGYWDWDEELGDYLWISGVWREVPPQRRWVPGYWEPAEDGYRRVAGFWANEQAATVDYLPPPPESLEQGPASPAPGDNYFYVPGNWTYQTSQYQWTPGFWARSQPNWVWIPNQYVWTPRGCIFRTGYWDYRLQRRGVLFTPVYYRSPIYLRANYWYRPRYVINSGLGLLANLFVNPRYGRYYFGDYYGVGYGTSYYPWISYYQRPRLYDPLYSYYGIRSLHDREYSLDRIARQHQQIREHQELRPPRTYAGPPAHAGPRGAGSATGRGNRERVETANLANSLEDYARRNSDDIRFRRISDTQASSLGRFAEQSQEKTRSARRDFEKLPPAKKIASDASAVGRSTTPRGPSRVSSFRLPGDESPQRGVPSSIRGRDVLNNDIRGNDIRGGGRVNRAPTSDKISPPVRQFGSPRGNESTPPSGFGRSSNREVPNLRSIPDLRSSPPGRSIPQGRSYTPRQSSSPTLNRGDFGNRSGLKASGGRGNDGGLKASGGGFGGLKASGGGGGGRGSGGRGNGGGSGGGGSKGKGRGK</sequence>
<dbReference type="Proteomes" id="UP000318081">
    <property type="component" value="Chromosome"/>
</dbReference>
<feature type="compositionally biased region" description="Polar residues" evidence="1">
    <location>
        <begin position="574"/>
        <end position="588"/>
    </location>
</feature>
<feature type="compositionally biased region" description="Gly residues" evidence="1">
    <location>
        <begin position="601"/>
        <end position="648"/>
    </location>
</feature>